<evidence type="ECO:0000313" key="1">
    <source>
        <dbReference type="EMBL" id="CAG8745709.1"/>
    </source>
</evidence>
<protein>
    <submittedName>
        <fullName evidence="1">17813_t:CDS:1</fullName>
    </submittedName>
</protein>
<sequence length="41" mass="4846">MSPHYISVIDKYFSQFDVCRLAELKRKIRHHNDANNLNSAL</sequence>
<feature type="non-terminal residue" evidence="1">
    <location>
        <position position="41"/>
    </location>
</feature>
<comment type="caution">
    <text evidence="1">The sequence shown here is derived from an EMBL/GenBank/DDBJ whole genome shotgun (WGS) entry which is preliminary data.</text>
</comment>
<dbReference type="EMBL" id="CAJVPQ010016451">
    <property type="protein sequence ID" value="CAG8745709.1"/>
    <property type="molecule type" value="Genomic_DNA"/>
</dbReference>
<organism evidence="1 2">
    <name type="scientific">Funneliformis caledonium</name>
    <dbReference type="NCBI Taxonomy" id="1117310"/>
    <lineage>
        <taxon>Eukaryota</taxon>
        <taxon>Fungi</taxon>
        <taxon>Fungi incertae sedis</taxon>
        <taxon>Mucoromycota</taxon>
        <taxon>Glomeromycotina</taxon>
        <taxon>Glomeromycetes</taxon>
        <taxon>Glomerales</taxon>
        <taxon>Glomeraceae</taxon>
        <taxon>Funneliformis</taxon>
    </lineage>
</organism>
<name>A0A9N9IT41_9GLOM</name>
<reference evidence="1" key="1">
    <citation type="submission" date="2021-06" db="EMBL/GenBank/DDBJ databases">
        <authorList>
            <person name="Kallberg Y."/>
            <person name="Tangrot J."/>
            <person name="Rosling A."/>
        </authorList>
    </citation>
    <scope>NUCLEOTIDE SEQUENCE</scope>
    <source>
        <strain evidence="1">UK204</strain>
    </source>
</reference>
<proteinExistence type="predicted"/>
<keyword evidence="2" id="KW-1185">Reference proteome</keyword>
<accession>A0A9N9IT41</accession>
<evidence type="ECO:0000313" key="2">
    <source>
        <dbReference type="Proteomes" id="UP000789570"/>
    </source>
</evidence>
<gene>
    <name evidence="1" type="ORF">FCALED_LOCUS15943</name>
</gene>
<dbReference type="AlphaFoldDB" id="A0A9N9IT41"/>
<dbReference type="Proteomes" id="UP000789570">
    <property type="component" value="Unassembled WGS sequence"/>
</dbReference>